<dbReference type="NCBIfam" id="TIGR00208">
    <property type="entry name" value="fliS"/>
    <property type="match status" value="1"/>
</dbReference>
<reference evidence="7" key="1">
    <citation type="submission" date="2021-11" db="EMBL/GenBank/DDBJ databases">
        <authorList>
            <person name="Rodrigo-Torres L."/>
            <person name="Arahal R. D."/>
            <person name="Lucena T."/>
        </authorList>
    </citation>
    <scope>NUCLEOTIDE SEQUENCE</scope>
    <source>
        <strain evidence="7">CECT 7928</strain>
    </source>
</reference>
<keyword evidence="7" id="KW-0282">Flagellum</keyword>
<dbReference type="Gene3D" id="1.20.120.340">
    <property type="entry name" value="Flagellar protein FliS"/>
    <property type="match status" value="1"/>
</dbReference>
<comment type="similarity">
    <text evidence="2 6">Belongs to the FliS family.</text>
</comment>
<keyword evidence="7" id="KW-0966">Cell projection</keyword>
<dbReference type="PANTHER" id="PTHR34773:SF1">
    <property type="entry name" value="FLAGELLAR SECRETION CHAPERONE FLIS"/>
    <property type="match status" value="1"/>
</dbReference>
<protein>
    <recommendedName>
        <fullName evidence="6">Flagellar secretion chaperone FliS</fullName>
    </recommendedName>
</protein>
<comment type="subcellular location">
    <subcellularLocation>
        <location evidence="1 6">Cytoplasm</location>
        <location evidence="1 6">Cytosol</location>
    </subcellularLocation>
</comment>
<gene>
    <name evidence="7" type="primary">fliS_2</name>
    <name evidence="7" type="ORF">VMF7928_02586</name>
</gene>
<dbReference type="EMBL" id="CAKLDM010000002">
    <property type="protein sequence ID" value="CAH0540041.1"/>
    <property type="molecule type" value="Genomic_DNA"/>
</dbReference>
<evidence type="ECO:0000313" key="8">
    <source>
        <dbReference type="Proteomes" id="UP000838748"/>
    </source>
</evidence>
<evidence type="ECO:0000256" key="5">
    <source>
        <dbReference type="ARBA" id="ARBA00023186"/>
    </source>
</evidence>
<keyword evidence="5" id="KW-0143">Chaperone</keyword>
<keyword evidence="3 6" id="KW-0963">Cytoplasm</keyword>
<evidence type="ECO:0000256" key="2">
    <source>
        <dbReference type="ARBA" id="ARBA00008787"/>
    </source>
</evidence>
<dbReference type="PIRSF" id="PIRSF039090">
    <property type="entry name" value="Flis"/>
    <property type="match status" value="1"/>
</dbReference>
<dbReference type="PANTHER" id="PTHR34773">
    <property type="entry name" value="FLAGELLAR SECRETION CHAPERONE FLIS"/>
    <property type="match status" value="1"/>
</dbReference>
<dbReference type="RefSeq" id="WP_237362075.1">
    <property type="nucleotide sequence ID" value="NZ_CAKLDM010000002.1"/>
</dbReference>
<keyword evidence="7" id="KW-0969">Cilium</keyword>
<keyword evidence="8" id="KW-1185">Reference proteome</keyword>
<dbReference type="CDD" id="cd16098">
    <property type="entry name" value="FliS"/>
    <property type="match status" value="1"/>
</dbReference>
<accession>A0ABM9A4V4</accession>
<evidence type="ECO:0000256" key="4">
    <source>
        <dbReference type="ARBA" id="ARBA00022795"/>
    </source>
</evidence>
<dbReference type="Pfam" id="PF02561">
    <property type="entry name" value="FliS"/>
    <property type="match status" value="1"/>
</dbReference>
<evidence type="ECO:0000256" key="1">
    <source>
        <dbReference type="ARBA" id="ARBA00004514"/>
    </source>
</evidence>
<organism evidence="7 8">
    <name type="scientific">Vibrio marisflavi CECT 7928</name>
    <dbReference type="NCBI Taxonomy" id="634439"/>
    <lineage>
        <taxon>Bacteria</taxon>
        <taxon>Pseudomonadati</taxon>
        <taxon>Pseudomonadota</taxon>
        <taxon>Gammaproteobacteria</taxon>
        <taxon>Vibrionales</taxon>
        <taxon>Vibrionaceae</taxon>
        <taxon>Vibrio</taxon>
    </lineage>
</organism>
<keyword evidence="4 6" id="KW-1005">Bacterial flagellum biogenesis</keyword>
<dbReference type="Proteomes" id="UP000838748">
    <property type="component" value="Unassembled WGS sequence"/>
</dbReference>
<evidence type="ECO:0000256" key="3">
    <source>
        <dbReference type="ARBA" id="ARBA00022490"/>
    </source>
</evidence>
<dbReference type="SUPFAM" id="SSF101116">
    <property type="entry name" value="Flagellar export chaperone FliS"/>
    <property type="match status" value="1"/>
</dbReference>
<name>A0ABM9A4V4_9VIBR</name>
<proteinExistence type="inferred from homology"/>
<dbReference type="InterPro" id="IPR003713">
    <property type="entry name" value="FliS"/>
</dbReference>
<evidence type="ECO:0000313" key="7">
    <source>
        <dbReference type="EMBL" id="CAH0540041.1"/>
    </source>
</evidence>
<sequence length="127" mass="14546">MSNNHPFHAYQEASIDAKVNVASPQQLMLMLTRELIHSLIRLKAHIEYERVEGKVKESDRCMEMLVVLEHALDPEVDLELFENCKQVYRFSMGNILRASVQNDLAPLEEVISLIGPLKQTWEQALAS</sequence>
<evidence type="ECO:0000256" key="6">
    <source>
        <dbReference type="PIRNR" id="PIRNR039090"/>
    </source>
</evidence>
<comment type="caution">
    <text evidence="7">The sequence shown here is derived from an EMBL/GenBank/DDBJ whole genome shotgun (WGS) entry which is preliminary data.</text>
</comment>
<dbReference type="InterPro" id="IPR036584">
    <property type="entry name" value="FliS_sf"/>
</dbReference>